<keyword evidence="9" id="KW-1185">Reference proteome</keyword>
<dbReference type="PANTHER" id="PTHR13353">
    <property type="entry name" value="TRANSMEMBRANE PROTEIN 19"/>
    <property type="match status" value="1"/>
</dbReference>
<feature type="transmembrane region" description="Helical" evidence="7">
    <location>
        <begin position="355"/>
        <end position="378"/>
    </location>
</feature>
<proteinExistence type="inferred from homology"/>
<evidence type="ECO:0000256" key="1">
    <source>
        <dbReference type="ARBA" id="ARBA00004141"/>
    </source>
</evidence>
<evidence type="ECO:0000313" key="8">
    <source>
        <dbReference type="EMBL" id="CAD7695928.1"/>
    </source>
</evidence>
<feature type="transmembrane region" description="Helical" evidence="7">
    <location>
        <begin position="151"/>
        <end position="167"/>
    </location>
</feature>
<dbReference type="EMBL" id="CAJHUC010000408">
    <property type="protein sequence ID" value="CAD7695928.1"/>
    <property type="molecule type" value="Genomic_DNA"/>
</dbReference>
<evidence type="ECO:0000256" key="5">
    <source>
        <dbReference type="ARBA" id="ARBA00023136"/>
    </source>
</evidence>
<reference evidence="8" key="1">
    <citation type="submission" date="2020-12" db="EMBL/GenBank/DDBJ databases">
        <authorList>
            <person name="Iha C."/>
        </authorList>
    </citation>
    <scope>NUCLEOTIDE SEQUENCE</scope>
</reference>
<dbReference type="GO" id="GO:0016020">
    <property type="term" value="C:membrane"/>
    <property type="evidence" value="ECO:0007669"/>
    <property type="project" value="UniProtKB-SubCell"/>
</dbReference>
<organism evidence="8 9">
    <name type="scientific">Ostreobium quekettii</name>
    <dbReference type="NCBI Taxonomy" id="121088"/>
    <lineage>
        <taxon>Eukaryota</taxon>
        <taxon>Viridiplantae</taxon>
        <taxon>Chlorophyta</taxon>
        <taxon>core chlorophytes</taxon>
        <taxon>Ulvophyceae</taxon>
        <taxon>TCBD clade</taxon>
        <taxon>Bryopsidales</taxon>
        <taxon>Ostreobineae</taxon>
        <taxon>Ostreobiaceae</taxon>
        <taxon>Ostreobium</taxon>
    </lineage>
</organism>
<keyword evidence="4 7" id="KW-1133">Transmembrane helix</keyword>
<evidence type="ECO:0000313" key="9">
    <source>
        <dbReference type="Proteomes" id="UP000708148"/>
    </source>
</evidence>
<evidence type="ECO:0008006" key="10">
    <source>
        <dbReference type="Google" id="ProtNLM"/>
    </source>
</evidence>
<keyword evidence="5 7" id="KW-0472">Membrane</keyword>
<comment type="subcellular location">
    <subcellularLocation>
        <location evidence="1">Membrane</location>
        <topology evidence="1">Multi-pass membrane protein</topology>
    </subcellularLocation>
</comment>
<dbReference type="PANTHER" id="PTHR13353:SF14">
    <property type="entry name" value="PROTEIN PGR"/>
    <property type="match status" value="1"/>
</dbReference>
<feature type="transmembrane region" description="Helical" evidence="7">
    <location>
        <begin position="179"/>
        <end position="202"/>
    </location>
</feature>
<dbReference type="AlphaFoldDB" id="A0A8S1IMJ2"/>
<dbReference type="Pfam" id="PF01940">
    <property type="entry name" value="DUF92"/>
    <property type="match status" value="1"/>
</dbReference>
<comment type="similarity">
    <text evidence="2">Belongs to the TMEM19 family.</text>
</comment>
<comment type="caution">
    <text evidence="8">The sequence shown here is derived from an EMBL/GenBank/DDBJ whole genome shotgun (WGS) entry which is preliminary data.</text>
</comment>
<evidence type="ECO:0000256" key="6">
    <source>
        <dbReference type="SAM" id="MobiDB-lite"/>
    </source>
</evidence>
<evidence type="ECO:0000256" key="3">
    <source>
        <dbReference type="ARBA" id="ARBA00022692"/>
    </source>
</evidence>
<dbReference type="Proteomes" id="UP000708148">
    <property type="component" value="Unassembled WGS sequence"/>
</dbReference>
<sequence length="434" mass="45308">MPLRCGPRAPGLAHGSCAESKPHGQPCHQTGLNRCLKHRRRGSLLGTSRCAVCASAFSAPVDGGSEIFEGASGSEAVASGVLEVTEALASAEQAALKAEKAVDRVRRLPSAWPDPLVVKYLKRLRDSLPTAGLLLFAILVGSHMMGAQFQFIGGFIGALLIAISQYLKRTLSMSGAIAAFFVGGATMATNCRCGATLLAFFFSSSRLTKLKQERKALLTEHKMDGQRDWKQVIANGGVPAILSCAIGVLADFKNVPLSSSWSTAVTSLLGAFLGYYACCCGDTWASEVGMLSTDTPRLITSGRPVRNGTNGGVTLLGLAASMAGGLFIGAVFYAFGLVGGAAAVSSIETPVSQWWLLPLGLLGGLAGSIIDSILGATLQFSGFNLKTQKVVNRPGHPNEVMHISGLNILSNNQVNLVSASLTALLVSKIALLIF</sequence>
<evidence type="ECO:0000256" key="7">
    <source>
        <dbReference type="SAM" id="Phobius"/>
    </source>
</evidence>
<dbReference type="InterPro" id="IPR002794">
    <property type="entry name" value="DUF92_TMEM19"/>
</dbReference>
<gene>
    <name evidence="8" type="ORF">OSTQU699_LOCUS1289</name>
</gene>
<feature type="transmembrane region" description="Helical" evidence="7">
    <location>
        <begin position="232"/>
        <end position="252"/>
    </location>
</feature>
<evidence type="ECO:0000256" key="4">
    <source>
        <dbReference type="ARBA" id="ARBA00022989"/>
    </source>
</evidence>
<keyword evidence="3 7" id="KW-0812">Transmembrane</keyword>
<evidence type="ECO:0000256" key="2">
    <source>
        <dbReference type="ARBA" id="ARBA00009012"/>
    </source>
</evidence>
<dbReference type="OrthoDB" id="30881at2759"/>
<protein>
    <recommendedName>
        <fullName evidence="10">Transmembrane protein 19</fullName>
    </recommendedName>
</protein>
<feature type="region of interest" description="Disordered" evidence="6">
    <location>
        <begin position="1"/>
        <end position="29"/>
    </location>
</feature>
<accession>A0A8S1IMJ2</accession>
<name>A0A8S1IMJ2_9CHLO</name>